<keyword evidence="1" id="KW-1133">Transmembrane helix</keyword>
<feature type="transmembrane region" description="Helical" evidence="1">
    <location>
        <begin position="117"/>
        <end position="134"/>
    </location>
</feature>
<proteinExistence type="predicted"/>
<dbReference type="Pfam" id="PF11028">
    <property type="entry name" value="TMEM260-like"/>
    <property type="match status" value="1"/>
</dbReference>
<gene>
    <name evidence="2" type="ORF">TBC1_12974</name>
</gene>
<feature type="transmembrane region" description="Helical" evidence="1">
    <location>
        <begin position="176"/>
        <end position="205"/>
    </location>
</feature>
<feature type="transmembrane region" description="Helical" evidence="1">
    <location>
        <begin position="510"/>
        <end position="527"/>
    </location>
</feature>
<accession>A0A0S7C3B6</accession>
<feature type="transmembrane region" description="Helical" evidence="1">
    <location>
        <begin position="217"/>
        <end position="240"/>
    </location>
</feature>
<dbReference type="InterPro" id="IPR021280">
    <property type="entry name" value="TMEM260-like"/>
</dbReference>
<dbReference type="RefSeq" id="WP_062045306.1">
    <property type="nucleotide sequence ID" value="NZ_DF968183.1"/>
</dbReference>
<reference evidence="2" key="1">
    <citation type="journal article" date="2015" name="Genome Announc.">
        <title>Draft Genome Sequence of Bacteroidales Strain TBC1, a Novel Isolate from a Methanogenic Wastewater Treatment System.</title>
        <authorList>
            <person name="Tourlousse D.M."/>
            <person name="Matsuura N."/>
            <person name="Sun L."/>
            <person name="Toyonaga M."/>
            <person name="Kuroda K."/>
            <person name="Ohashi A."/>
            <person name="Cruz R."/>
            <person name="Yamaguchi T."/>
            <person name="Sekiguchi Y."/>
        </authorList>
    </citation>
    <scope>NUCLEOTIDE SEQUENCE [LARGE SCALE GENOMIC DNA]</scope>
    <source>
        <strain evidence="2">TBC1</strain>
    </source>
</reference>
<feature type="transmembrane region" description="Helical" evidence="1">
    <location>
        <begin position="7"/>
        <end position="25"/>
    </location>
</feature>
<sequence length="1027" mass="116324">MNNYRKFNNIIGWITFAIALVVYTLTLEPTASWWDCGEYIATAFKLQVGHPPGAPLFQMAGRFFSLFASGNNENVALMVNFMSGLVSAFTILFLFWTITHLARKVIVKDNEMSKAQLAVILGSGLVGALAYTFSDSFWFSAVEGEVYAMSSFFTAVVFWAILKWEENADEKHSIRWIVLIAYLVGLSIGVHLLNLLAIPAIAFVYYFKKYKPTTKGIFLTGTVSIFLLAAIMYIIIPWVVDLSARFELLFVNSFGLPFNSGTLVYFALITAGLVFGLGYTRRKGKLIANTALLALTFILIGYSSFLMLVIRANTNTPINENNPDDAISLLSYLNREQYGTWPLFQGQYYSAPLDPQDPYKDGSPVYIRDKKSGKYVITDARKNSIPNYDPKFTTIFPRMWSSQDNHVRAYKSWGKIQGIPIAATNNSGEPETIIRPTFGENMRFLFRYQLGHMYFRYFMWNFAGRQNDIEGHGGISNGNWISGINFIDEARLGKQSDLPQSMQSPARNTYYLLPLILGVVGMLYHFNRNYKDGLVVALLFFMTGIAIVLYLNQTPFQPRERDYAYAGSFYAFAIWIGLGVLSLYEAVTKRLKVSQLAVAGGITAVCLVLVPGIMAVENWDDHDRSGKYPARDFAANYLNSCAPNAVLITNGDNDTFPLWYAQEVEGIRTDIRVVNYMLSSGDWYVHQLARKIYDSEPLSFTLTPEQYNKGVNEFLPYFSRGEVTDRVELKDLIGFIADESARSKVTLQSGERINYFPTKKLKLTVDSARAVSSGVVPAYMADSIVPVIEWDVRSNYLYKNDLMLMDFLATSNWERPLYFASPGSVSKVLDIDKYCHLTGIVYKFIPVLAEDYVPGLGGIDAEASYDILMNNCKWGNLNQPGVYVDRESYRNSMMPKQNYMRLAQALQRKGKHTEAVAVADRCLAEFPNNKITFDYYMLPLAEVYYKAGATEKANDFIRTIAGIYIENLNYYNSVEPAFASYYQEDSMQAYAVMSRVWEWAEAYGQQALLEEFKSKMMIPEDLKDIFK</sequence>
<name>A0A0S7C3B6_9BACT</name>
<keyword evidence="3" id="KW-1185">Reference proteome</keyword>
<keyword evidence="1" id="KW-0472">Membrane</keyword>
<feature type="transmembrane region" description="Helical" evidence="1">
    <location>
        <begin position="533"/>
        <end position="551"/>
    </location>
</feature>
<feature type="transmembrane region" description="Helical" evidence="1">
    <location>
        <begin position="286"/>
        <end position="310"/>
    </location>
</feature>
<evidence type="ECO:0008006" key="4">
    <source>
        <dbReference type="Google" id="ProtNLM"/>
    </source>
</evidence>
<dbReference type="SUPFAM" id="SSF48452">
    <property type="entry name" value="TPR-like"/>
    <property type="match status" value="1"/>
</dbReference>
<feature type="transmembrane region" description="Helical" evidence="1">
    <location>
        <begin position="596"/>
        <end position="616"/>
    </location>
</feature>
<evidence type="ECO:0000313" key="3">
    <source>
        <dbReference type="Proteomes" id="UP000053091"/>
    </source>
</evidence>
<dbReference type="PATRIC" id="fig|1678841.3.peg.3750"/>
<dbReference type="InterPro" id="IPR052724">
    <property type="entry name" value="GT117_domain-containing"/>
</dbReference>
<dbReference type="PANTHER" id="PTHR16214:SF3">
    <property type="entry name" value="TRANSMEMBRANE PROTEIN 260"/>
    <property type="match status" value="1"/>
</dbReference>
<dbReference type="OrthoDB" id="9807602at2"/>
<organism evidence="2">
    <name type="scientific">Lentimicrobium saccharophilum</name>
    <dbReference type="NCBI Taxonomy" id="1678841"/>
    <lineage>
        <taxon>Bacteria</taxon>
        <taxon>Pseudomonadati</taxon>
        <taxon>Bacteroidota</taxon>
        <taxon>Bacteroidia</taxon>
        <taxon>Bacteroidales</taxon>
        <taxon>Lentimicrobiaceae</taxon>
        <taxon>Lentimicrobium</taxon>
    </lineage>
</organism>
<dbReference type="InterPro" id="IPR011990">
    <property type="entry name" value="TPR-like_helical_dom_sf"/>
</dbReference>
<dbReference type="PANTHER" id="PTHR16214">
    <property type="entry name" value="TRANSMEMBRANE PROTEIN 260"/>
    <property type="match status" value="1"/>
</dbReference>
<protein>
    <recommendedName>
        <fullName evidence="4">DUF2723 domain-containing protein</fullName>
    </recommendedName>
</protein>
<dbReference type="EMBL" id="DF968183">
    <property type="protein sequence ID" value="GAP45154.1"/>
    <property type="molecule type" value="Genomic_DNA"/>
</dbReference>
<dbReference type="Gene3D" id="1.25.40.10">
    <property type="entry name" value="Tetratricopeptide repeat domain"/>
    <property type="match status" value="1"/>
</dbReference>
<feature type="transmembrane region" description="Helical" evidence="1">
    <location>
        <begin position="261"/>
        <end position="280"/>
    </location>
</feature>
<feature type="transmembrane region" description="Helical" evidence="1">
    <location>
        <begin position="75"/>
        <end position="96"/>
    </location>
</feature>
<dbReference type="AlphaFoldDB" id="A0A0S7C3B6"/>
<dbReference type="Proteomes" id="UP000053091">
    <property type="component" value="Unassembled WGS sequence"/>
</dbReference>
<feature type="transmembrane region" description="Helical" evidence="1">
    <location>
        <begin position="563"/>
        <end position="584"/>
    </location>
</feature>
<keyword evidence="1" id="KW-0812">Transmembrane</keyword>
<evidence type="ECO:0000256" key="1">
    <source>
        <dbReference type="SAM" id="Phobius"/>
    </source>
</evidence>
<dbReference type="STRING" id="1678841.TBC1_12974"/>
<evidence type="ECO:0000313" key="2">
    <source>
        <dbReference type="EMBL" id="GAP45154.1"/>
    </source>
</evidence>